<dbReference type="PANTHER" id="PTHR30093">
    <property type="entry name" value="GENERAL SECRETION PATHWAY PROTEIN G"/>
    <property type="match status" value="1"/>
</dbReference>
<dbReference type="NCBIfam" id="TIGR02532">
    <property type="entry name" value="IV_pilin_GFxxxE"/>
    <property type="match status" value="1"/>
</dbReference>
<dbReference type="PRINTS" id="PR00813">
    <property type="entry name" value="BCTERIALGSPG"/>
</dbReference>
<feature type="transmembrane region" description="Helical" evidence="2">
    <location>
        <begin position="12"/>
        <end position="36"/>
    </location>
</feature>
<gene>
    <name evidence="3" type="ORF">BST96_01110</name>
</gene>
<keyword evidence="1" id="KW-0488">Methylation</keyword>
<keyword evidence="4" id="KW-1185">Reference proteome</keyword>
<dbReference type="EMBL" id="CP019343">
    <property type="protein sequence ID" value="ARN72825.1"/>
    <property type="molecule type" value="Genomic_DNA"/>
</dbReference>
<dbReference type="Pfam" id="PF07963">
    <property type="entry name" value="N_methyl"/>
    <property type="match status" value="1"/>
</dbReference>
<dbReference type="Gene3D" id="3.30.700.10">
    <property type="entry name" value="Glycoprotein, Type 4 Pilin"/>
    <property type="match status" value="1"/>
</dbReference>
<dbReference type="InterPro" id="IPR045584">
    <property type="entry name" value="Pilin-like"/>
</dbReference>
<keyword evidence="2" id="KW-0812">Transmembrane</keyword>
<dbReference type="RefSeq" id="WP_085756917.1">
    <property type="nucleotide sequence ID" value="NZ_CP019343.1"/>
</dbReference>
<evidence type="ECO:0000256" key="2">
    <source>
        <dbReference type="SAM" id="Phobius"/>
    </source>
</evidence>
<dbReference type="InterPro" id="IPR012902">
    <property type="entry name" value="N_methyl_site"/>
</dbReference>
<dbReference type="Proteomes" id="UP000193450">
    <property type="component" value="Chromosome"/>
</dbReference>
<evidence type="ECO:0008006" key="5">
    <source>
        <dbReference type="Google" id="ProtNLM"/>
    </source>
</evidence>
<dbReference type="GO" id="GO:0015627">
    <property type="term" value="C:type II protein secretion system complex"/>
    <property type="evidence" value="ECO:0007669"/>
    <property type="project" value="InterPro"/>
</dbReference>
<evidence type="ECO:0000313" key="4">
    <source>
        <dbReference type="Proteomes" id="UP000193450"/>
    </source>
</evidence>
<name>A0A1X9NA62_9GAMM</name>
<evidence type="ECO:0000313" key="3">
    <source>
        <dbReference type="EMBL" id="ARN72825.1"/>
    </source>
</evidence>
<proteinExistence type="predicted"/>
<accession>A0A1X9NA62</accession>
<organism evidence="3 4">
    <name type="scientific">Oceanicoccus sagamiensis</name>
    <dbReference type="NCBI Taxonomy" id="716816"/>
    <lineage>
        <taxon>Bacteria</taxon>
        <taxon>Pseudomonadati</taxon>
        <taxon>Pseudomonadota</taxon>
        <taxon>Gammaproteobacteria</taxon>
        <taxon>Cellvibrionales</taxon>
        <taxon>Spongiibacteraceae</taxon>
        <taxon>Oceanicoccus</taxon>
    </lineage>
</organism>
<sequence>MSLQNSTQQVRGFTLVELMIVVAIVAILATFAIPAYQSQGDRTRRADAQAALMGLAQAMERHFTENSTYASAVSSSAPAASVYPSQVPLDGGTKYYNLKIPVATATTYTLRAEPISGAAQDGDGFLELTHTGVKSWDSDNSGSIADSEKCWGKSC</sequence>
<keyword evidence="2" id="KW-0472">Membrane</keyword>
<keyword evidence="2" id="KW-1133">Transmembrane helix</keyword>
<dbReference type="InterPro" id="IPR000983">
    <property type="entry name" value="Bac_GSPG_pilin"/>
</dbReference>
<dbReference type="GO" id="GO:0043683">
    <property type="term" value="P:type IV pilus assembly"/>
    <property type="evidence" value="ECO:0007669"/>
    <property type="project" value="InterPro"/>
</dbReference>
<dbReference type="PANTHER" id="PTHR30093:SF47">
    <property type="entry name" value="TYPE IV PILUS NON-CORE MINOR PILIN PILE"/>
    <property type="match status" value="1"/>
</dbReference>
<dbReference type="PROSITE" id="PS00409">
    <property type="entry name" value="PROKAR_NTER_METHYL"/>
    <property type="match status" value="1"/>
</dbReference>
<dbReference type="InterPro" id="IPR031982">
    <property type="entry name" value="PilE-like"/>
</dbReference>
<dbReference type="SUPFAM" id="SSF54523">
    <property type="entry name" value="Pili subunits"/>
    <property type="match status" value="1"/>
</dbReference>
<dbReference type="OrthoDB" id="5296638at2"/>
<dbReference type="GO" id="GO:0015628">
    <property type="term" value="P:protein secretion by the type II secretion system"/>
    <property type="evidence" value="ECO:0007669"/>
    <property type="project" value="InterPro"/>
</dbReference>
<protein>
    <recommendedName>
        <fullName evidence="5">Prepilin-type N-terminal cleavage/methylation domain-containing protein</fullName>
    </recommendedName>
</protein>
<dbReference type="Pfam" id="PF16732">
    <property type="entry name" value="ComP_DUS"/>
    <property type="match status" value="1"/>
</dbReference>
<dbReference type="KEGG" id="osg:BST96_01110"/>
<evidence type="ECO:0000256" key="1">
    <source>
        <dbReference type="ARBA" id="ARBA00022481"/>
    </source>
</evidence>
<dbReference type="AlphaFoldDB" id="A0A1X9NA62"/>
<reference evidence="3 4" key="1">
    <citation type="submission" date="2016-11" db="EMBL/GenBank/DDBJ databases">
        <title>Trade-off between light-utilization and light-protection in marine flavobacteria.</title>
        <authorList>
            <person name="Kumagai Y."/>
        </authorList>
    </citation>
    <scope>NUCLEOTIDE SEQUENCE [LARGE SCALE GENOMIC DNA]</scope>
    <source>
        <strain evidence="3 4">NBRC 107125</strain>
    </source>
</reference>
<dbReference type="STRING" id="716816.BST96_01110"/>